<organism evidence="1">
    <name type="scientific">Solanum chacoense</name>
    <name type="common">Chaco potato</name>
    <dbReference type="NCBI Taxonomy" id="4108"/>
    <lineage>
        <taxon>Eukaryota</taxon>
        <taxon>Viridiplantae</taxon>
        <taxon>Streptophyta</taxon>
        <taxon>Embryophyta</taxon>
        <taxon>Tracheophyta</taxon>
        <taxon>Spermatophyta</taxon>
        <taxon>Magnoliopsida</taxon>
        <taxon>eudicotyledons</taxon>
        <taxon>Gunneridae</taxon>
        <taxon>Pentapetalae</taxon>
        <taxon>asterids</taxon>
        <taxon>lamiids</taxon>
        <taxon>Solanales</taxon>
        <taxon>Solanaceae</taxon>
        <taxon>Solanoideae</taxon>
        <taxon>Solaneae</taxon>
        <taxon>Solanum</taxon>
    </lineage>
</organism>
<sequence length="87" mass="9509">MGSLSGIEIGQEVKKAGGAAMILKNEEEQGYTTFVTVHVLPATHVSYLDGLKIIKYIKSTSTPVATISFKGNKNWRQARTSSCFLLF</sequence>
<dbReference type="Gene3D" id="3.50.30.30">
    <property type="match status" value="1"/>
</dbReference>
<evidence type="ECO:0000313" key="1">
    <source>
        <dbReference type="EMBL" id="JAP20780.1"/>
    </source>
</evidence>
<accession>A0A0V0HK15</accession>
<proteinExistence type="predicted"/>
<dbReference type="AlphaFoldDB" id="A0A0V0HK15"/>
<dbReference type="CDD" id="cd02120">
    <property type="entry name" value="PA_subtilisin_like"/>
    <property type="match status" value="1"/>
</dbReference>
<name>A0A0V0HK15_SOLCH</name>
<dbReference type="EMBL" id="GEDG01018452">
    <property type="protein sequence ID" value="JAP20780.1"/>
    <property type="molecule type" value="Transcribed_RNA"/>
</dbReference>
<reference evidence="1" key="1">
    <citation type="submission" date="2015-12" db="EMBL/GenBank/DDBJ databases">
        <title>Gene expression during late stages of embryo sac development: a critical building block for successful pollen-pistil interactions.</title>
        <authorList>
            <person name="Liu Y."/>
            <person name="Joly V."/>
            <person name="Sabar M."/>
            <person name="Matton D.P."/>
        </authorList>
    </citation>
    <scope>NUCLEOTIDE SEQUENCE</scope>
</reference>
<protein>
    <submittedName>
        <fullName evidence="1">Putative ovule protein</fullName>
    </submittedName>
</protein>